<keyword evidence="3" id="KW-0479">Metal-binding</keyword>
<dbReference type="PROSITE" id="PS00602">
    <property type="entry name" value="ALDOLASE_CLASS_II_1"/>
    <property type="match status" value="1"/>
</dbReference>
<feature type="binding site" evidence="2">
    <location>
        <begin position="233"/>
        <end position="236"/>
    </location>
    <ligand>
        <name>dihydroxyacetone phosphate</name>
        <dbReference type="ChEBI" id="CHEBI:57642"/>
    </ligand>
</feature>
<dbReference type="CDD" id="cd00947">
    <property type="entry name" value="TBP_aldolase_IIB"/>
    <property type="match status" value="1"/>
</dbReference>
<sequence length="326" mass="35331">MLANLNDVLLPAKRNHYAVGLFNAVNLELARGIISAAEAAGSPVIMGTAEVLLPYGPLEEVSYYLLPMAKKTGVPVVIHLDHGLKKETCLQALELGFSSIMYDCSTDSYDENVKKVKEMAEIAHSYGATIEGELGHVGDNPGSAEGDSHLEDPGKFFTDPGMAKDYVEKTGVDALAIAVGNAHGAYKLPPKLDFERIRTIARTVDVPLVLHGGSGLTDNDFRRAIQEGISKVNIFTDINVAAVKAEFERFSSMDKGLIDLIPAAVEAVKQESLKKMKLFSSDGKAYLYGSGWAARENMNNIKNPENMGKEELVRMVAAEVLRYLGN</sequence>
<feature type="binding site" evidence="3">
    <location>
        <position position="211"/>
    </location>
    <ligand>
        <name>Zn(2+)</name>
        <dbReference type="ChEBI" id="CHEBI:29105"/>
        <label>1</label>
        <note>catalytic</note>
    </ligand>
</feature>
<feature type="binding site" evidence="3">
    <location>
        <position position="82"/>
    </location>
    <ligand>
        <name>Zn(2+)</name>
        <dbReference type="ChEBI" id="CHEBI:29105"/>
        <label>1</label>
        <note>catalytic</note>
    </ligand>
</feature>
<dbReference type="PANTHER" id="PTHR30304:SF0">
    <property type="entry name" value="D-TAGATOSE-1,6-BISPHOSPHATE ALDOLASE SUBUNIT GATY-RELATED"/>
    <property type="match status" value="1"/>
</dbReference>
<feature type="binding site" evidence="3">
    <location>
        <position position="103"/>
    </location>
    <ligand>
        <name>Zn(2+)</name>
        <dbReference type="ChEBI" id="CHEBI:29105"/>
        <label>2</label>
    </ligand>
</feature>
<comment type="cofactor">
    <cofactor evidence="3">
        <name>Zn(2+)</name>
        <dbReference type="ChEBI" id="CHEBI:29105"/>
    </cofactor>
    <text evidence="3">Binds 2 Zn(2+) ions per subunit. One is catalytic and the other provides a structural contribution.</text>
</comment>
<feature type="binding site" evidence="2">
    <location>
        <position position="184"/>
    </location>
    <ligand>
        <name>dihydroxyacetone phosphate</name>
        <dbReference type="ChEBI" id="CHEBI:57642"/>
    </ligand>
</feature>
<keyword evidence="5" id="KW-1185">Reference proteome</keyword>
<dbReference type="PANTHER" id="PTHR30304">
    <property type="entry name" value="D-TAGATOSE-1,6-BISPHOSPHATE ALDOLASE"/>
    <property type="match status" value="1"/>
</dbReference>
<dbReference type="GO" id="GO:0005829">
    <property type="term" value="C:cytosol"/>
    <property type="evidence" value="ECO:0007669"/>
    <property type="project" value="TreeGrafter"/>
</dbReference>
<evidence type="ECO:0000256" key="1">
    <source>
        <dbReference type="PIRSR" id="PIRSR001359-1"/>
    </source>
</evidence>
<dbReference type="InterPro" id="IPR050246">
    <property type="entry name" value="Class_II_FBP_aldolase"/>
</dbReference>
<feature type="binding site" evidence="2">
    <location>
        <begin position="212"/>
        <end position="214"/>
    </location>
    <ligand>
        <name>dihydroxyacetone phosphate</name>
        <dbReference type="ChEBI" id="CHEBI:57642"/>
    </ligand>
</feature>
<reference evidence="4 5" key="1">
    <citation type="submission" date="2018-05" db="EMBL/GenBank/DDBJ databases">
        <authorList>
            <person name="Goeker M."/>
            <person name="Huntemann M."/>
            <person name="Clum A."/>
            <person name="Pillay M."/>
            <person name="Palaniappan K."/>
            <person name="Varghese N."/>
            <person name="Mikhailova N."/>
            <person name="Stamatis D."/>
            <person name="Reddy T."/>
            <person name="Daum C."/>
            <person name="Shapiro N."/>
            <person name="Ivanova N."/>
            <person name="Kyrpides N."/>
            <person name="Woyke T."/>
        </authorList>
    </citation>
    <scope>NUCLEOTIDE SEQUENCE [LARGE SCALE GENOMIC DNA]</scope>
    <source>
        <strain evidence="4 5">DSM 26524</strain>
    </source>
</reference>
<dbReference type="InterPro" id="IPR013785">
    <property type="entry name" value="Aldolase_TIM"/>
</dbReference>
<feature type="active site" description="Proton donor" evidence="1">
    <location>
        <position position="81"/>
    </location>
</feature>
<dbReference type="NCBIfam" id="TIGR00167">
    <property type="entry name" value="cbbA"/>
    <property type="match status" value="1"/>
</dbReference>
<dbReference type="PIRSF" id="PIRSF001359">
    <property type="entry name" value="F_bP_aldolase_II"/>
    <property type="match status" value="1"/>
</dbReference>
<dbReference type="EMBL" id="QGGY01000017">
    <property type="protein sequence ID" value="PWJ72578.1"/>
    <property type="molecule type" value="Genomic_DNA"/>
</dbReference>
<feature type="binding site" evidence="3">
    <location>
        <position position="183"/>
    </location>
    <ligand>
        <name>Zn(2+)</name>
        <dbReference type="ChEBI" id="CHEBI:29105"/>
        <label>1</label>
        <note>catalytic</note>
    </ligand>
</feature>
<dbReference type="InterPro" id="IPR000771">
    <property type="entry name" value="FBA_II"/>
</dbReference>
<dbReference type="Proteomes" id="UP000245412">
    <property type="component" value="Unassembled WGS sequence"/>
</dbReference>
<dbReference type="GO" id="GO:0009025">
    <property type="term" value="F:tagatose-bisphosphate aldolase activity"/>
    <property type="evidence" value="ECO:0007669"/>
    <property type="project" value="TreeGrafter"/>
</dbReference>
<protein>
    <submittedName>
        <fullName evidence="4">Fructose-bisphosphate aldolase class II</fullName>
    </submittedName>
</protein>
<dbReference type="GO" id="GO:0005975">
    <property type="term" value="P:carbohydrate metabolic process"/>
    <property type="evidence" value="ECO:0007669"/>
    <property type="project" value="InterPro"/>
</dbReference>
<keyword evidence="3" id="KW-0862">Zinc</keyword>
<gene>
    <name evidence="4" type="ORF">C7383_11748</name>
</gene>
<dbReference type="Pfam" id="PF01116">
    <property type="entry name" value="F_bP_aldolase"/>
    <property type="match status" value="1"/>
</dbReference>
<name>A0AB73SYW5_9FIRM</name>
<evidence type="ECO:0000256" key="3">
    <source>
        <dbReference type="PIRSR" id="PIRSR001359-3"/>
    </source>
</evidence>
<comment type="caution">
    <text evidence="4">The sequence shown here is derived from an EMBL/GenBank/DDBJ whole genome shotgun (WGS) entry which is preliminary data.</text>
</comment>
<evidence type="ECO:0000256" key="2">
    <source>
        <dbReference type="PIRSR" id="PIRSR001359-2"/>
    </source>
</evidence>
<dbReference type="RefSeq" id="WP_109748327.1">
    <property type="nucleotide sequence ID" value="NZ_JANKBI010000017.1"/>
</dbReference>
<dbReference type="SUPFAM" id="SSF51569">
    <property type="entry name" value="Aldolase"/>
    <property type="match status" value="1"/>
</dbReference>
<dbReference type="AlphaFoldDB" id="A0AB73SYW5"/>
<proteinExistence type="predicted"/>
<organism evidence="4 5">
    <name type="scientific">Murimonas intestini</name>
    <dbReference type="NCBI Taxonomy" id="1337051"/>
    <lineage>
        <taxon>Bacteria</taxon>
        <taxon>Bacillati</taxon>
        <taxon>Bacillota</taxon>
        <taxon>Clostridia</taxon>
        <taxon>Lachnospirales</taxon>
        <taxon>Lachnospiraceae</taxon>
        <taxon>Murimonas</taxon>
    </lineage>
</organism>
<accession>A0AB73SYW5</accession>
<feature type="binding site" evidence="3">
    <location>
        <position position="133"/>
    </location>
    <ligand>
        <name>Zn(2+)</name>
        <dbReference type="ChEBI" id="CHEBI:29105"/>
        <label>2</label>
    </ligand>
</feature>
<dbReference type="GO" id="GO:0008270">
    <property type="term" value="F:zinc ion binding"/>
    <property type="evidence" value="ECO:0007669"/>
    <property type="project" value="InterPro"/>
</dbReference>
<evidence type="ECO:0000313" key="4">
    <source>
        <dbReference type="EMBL" id="PWJ72578.1"/>
    </source>
</evidence>
<evidence type="ECO:0000313" key="5">
    <source>
        <dbReference type="Proteomes" id="UP000245412"/>
    </source>
</evidence>
<dbReference type="Gene3D" id="3.20.20.70">
    <property type="entry name" value="Aldolase class I"/>
    <property type="match status" value="1"/>
</dbReference>